<comment type="caution">
    <text evidence="2">The sequence shown here is derived from an EMBL/GenBank/DDBJ whole genome shotgun (WGS) entry which is preliminary data.</text>
</comment>
<reference evidence="2 3" key="1">
    <citation type="submission" date="2020-07" db="EMBL/GenBank/DDBJ databases">
        <title>Genomic Encyclopedia of Type Strains, Phase III (KMG-III): the genomes of soil and plant-associated and newly described type strains.</title>
        <authorList>
            <person name="Whitman W."/>
        </authorList>
    </citation>
    <scope>NUCLEOTIDE SEQUENCE [LARGE SCALE GENOMIC DNA]</scope>
    <source>
        <strain evidence="2 3">DSM 11255</strain>
    </source>
</reference>
<dbReference type="PROSITE" id="PS50883">
    <property type="entry name" value="EAL"/>
    <property type="match status" value="1"/>
</dbReference>
<dbReference type="Pfam" id="PF00563">
    <property type="entry name" value="EAL"/>
    <property type="match status" value="1"/>
</dbReference>
<dbReference type="RefSeq" id="WP_028052449.1">
    <property type="nucleotide sequence ID" value="NZ_ATYG01000021.1"/>
</dbReference>
<accession>A0ABX2RAR5</accession>
<dbReference type="SMART" id="SM00052">
    <property type="entry name" value="EAL"/>
    <property type="match status" value="1"/>
</dbReference>
<evidence type="ECO:0000313" key="2">
    <source>
        <dbReference type="EMBL" id="NYE57163.1"/>
    </source>
</evidence>
<dbReference type="PANTHER" id="PTHR33121:SF76">
    <property type="entry name" value="SIGNALING PROTEIN"/>
    <property type="match status" value="1"/>
</dbReference>
<dbReference type="EMBL" id="JACCBS010000001">
    <property type="protein sequence ID" value="NYE57163.1"/>
    <property type="molecule type" value="Genomic_DNA"/>
</dbReference>
<dbReference type="CDD" id="cd01948">
    <property type="entry name" value="EAL"/>
    <property type="match status" value="1"/>
</dbReference>
<organism evidence="2 3">
    <name type="scientific">Carboxydothermus ferrireducens DSM 11255</name>
    <dbReference type="NCBI Taxonomy" id="1119529"/>
    <lineage>
        <taxon>Bacteria</taxon>
        <taxon>Bacillati</taxon>
        <taxon>Bacillota</taxon>
        <taxon>Clostridia</taxon>
        <taxon>Thermoanaerobacterales</taxon>
        <taxon>Thermoanaerobacteraceae</taxon>
        <taxon>Carboxydothermus</taxon>
    </lineage>
</organism>
<evidence type="ECO:0000313" key="3">
    <source>
        <dbReference type="Proteomes" id="UP000604066"/>
    </source>
</evidence>
<dbReference type="InterPro" id="IPR035919">
    <property type="entry name" value="EAL_sf"/>
</dbReference>
<dbReference type="InterPro" id="IPR001633">
    <property type="entry name" value="EAL_dom"/>
</dbReference>
<feature type="domain" description="EAL" evidence="1">
    <location>
        <begin position="1"/>
        <end position="234"/>
    </location>
</feature>
<proteinExistence type="predicted"/>
<dbReference type="PANTHER" id="PTHR33121">
    <property type="entry name" value="CYCLIC DI-GMP PHOSPHODIESTERASE PDEF"/>
    <property type="match status" value="1"/>
</dbReference>
<dbReference type="Proteomes" id="UP000604066">
    <property type="component" value="Unassembled WGS sequence"/>
</dbReference>
<dbReference type="SUPFAM" id="SSF141868">
    <property type="entry name" value="EAL domain-like"/>
    <property type="match status" value="1"/>
</dbReference>
<dbReference type="InterPro" id="IPR050706">
    <property type="entry name" value="Cyclic-di-GMP_PDE-like"/>
</dbReference>
<gene>
    <name evidence="2" type="ORF">HDG70_000869</name>
</gene>
<keyword evidence="3" id="KW-1185">Reference proteome</keyword>
<dbReference type="Gene3D" id="3.20.20.450">
    <property type="entry name" value="EAL domain"/>
    <property type="match status" value="1"/>
</dbReference>
<protein>
    <submittedName>
        <fullName evidence="2">EAL domain-containing protein (Putative c-di-GMP-specific phosphodiesterase class I)</fullName>
    </submittedName>
</protein>
<evidence type="ECO:0000259" key="1">
    <source>
        <dbReference type="PROSITE" id="PS50883"/>
    </source>
</evidence>
<sequence length="234" mass="26835">MVYDPRIFDFCLAFQPIYNLNGLKLIGYEVLLRFKHFNTPEEGLRELQKEGLLPFWELKVIEEALLRKQEENCLLFVNLTPEAFLSKEFHKQAKILMNGGSSNFCVEISEKTVYNETDYRRALERWLEAGSYVGIDDFGTKGANLDLVVAGKPDFVKFDRRLVSGVAENPDQRKILFTLADTMGKLNIFPVFEGVEKSSDFEQITQRYKNAGVQGFLLGKPQIIGGGTYKEVWR</sequence>
<name>A0ABX2RAR5_9THEO</name>